<organism evidence="8 9">
    <name type="scientific">Marivivens donghaensis</name>
    <dbReference type="NCBI Taxonomy" id="1699413"/>
    <lineage>
        <taxon>Bacteria</taxon>
        <taxon>Pseudomonadati</taxon>
        <taxon>Pseudomonadota</taxon>
        <taxon>Alphaproteobacteria</taxon>
        <taxon>Rhodobacterales</taxon>
        <taxon>Paracoccaceae</taxon>
        <taxon>Marivivens group</taxon>
        <taxon>Marivivens</taxon>
    </lineage>
</organism>
<dbReference type="InterPro" id="IPR050638">
    <property type="entry name" value="AA-Vitamin_Transporters"/>
</dbReference>
<evidence type="ECO:0000313" key="9">
    <source>
        <dbReference type="Proteomes" id="UP000709466"/>
    </source>
</evidence>
<evidence type="ECO:0000256" key="6">
    <source>
        <dbReference type="SAM" id="Phobius"/>
    </source>
</evidence>
<dbReference type="Pfam" id="PF00892">
    <property type="entry name" value="EamA"/>
    <property type="match status" value="2"/>
</dbReference>
<feature type="transmembrane region" description="Helical" evidence="6">
    <location>
        <begin position="37"/>
        <end position="58"/>
    </location>
</feature>
<evidence type="ECO:0000256" key="1">
    <source>
        <dbReference type="ARBA" id="ARBA00004141"/>
    </source>
</evidence>
<evidence type="ECO:0000256" key="3">
    <source>
        <dbReference type="ARBA" id="ARBA00022692"/>
    </source>
</evidence>
<dbReference type="InterPro" id="IPR000620">
    <property type="entry name" value="EamA_dom"/>
</dbReference>
<evidence type="ECO:0000256" key="5">
    <source>
        <dbReference type="ARBA" id="ARBA00023136"/>
    </source>
</evidence>
<evidence type="ECO:0000259" key="7">
    <source>
        <dbReference type="Pfam" id="PF00892"/>
    </source>
</evidence>
<keyword evidence="3 6" id="KW-0812">Transmembrane</keyword>
<dbReference type="RefSeq" id="WP_167636050.1">
    <property type="nucleotide sequence ID" value="NZ_JAATOP010000001.1"/>
</dbReference>
<gene>
    <name evidence="8" type="ORF">HCZ30_01835</name>
</gene>
<dbReference type="SUPFAM" id="SSF103481">
    <property type="entry name" value="Multidrug resistance efflux transporter EmrE"/>
    <property type="match status" value="2"/>
</dbReference>
<reference evidence="8 9" key="1">
    <citation type="submission" date="2020-03" db="EMBL/GenBank/DDBJ databases">
        <title>Bacterial isolates of synthetic phycosphere.</title>
        <authorList>
            <person name="Fu H."/>
            <person name="Moran M.A."/>
        </authorList>
    </citation>
    <scope>NUCLEOTIDE SEQUENCE [LARGE SCALE GENOMIC DNA]</scope>
    <source>
        <strain evidence="8 9">HF1</strain>
    </source>
</reference>
<protein>
    <submittedName>
        <fullName evidence="8">EamA family transporter</fullName>
    </submittedName>
</protein>
<feature type="transmembrane region" description="Helical" evidence="6">
    <location>
        <begin position="95"/>
        <end position="115"/>
    </location>
</feature>
<feature type="transmembrane region" description="Helical" evidence="6">
    <location>
        <begin position="215"/>
        <end position="236"/>
    </location>
</feature>
<evidence type="ECO:0000256" key="4">
    <source>
        <dbReference type="ARBA" id="ARBA00022989"/>
    </source>
</evidence>
<accession>A0ABX0VWB2</accession>
<feature type="domain" description="EamA" evidence="7">
    <location>
        <begin position="12"/>
        <end position="140"/>
    </location>
</feature>
<keyword evidence="4 6" id="KW-1133">Transmembrane helix</keyword>
<feature type="transmembrane region" description="Helical" evidence="6">
    <location>
        <begin position="127"/>
        <end position="148"/>
    </location>
</feature>
<feature type="transmembrane region" description="Helical" evidence="6">
    <location>
        <begin position="184"/>
        <end position="203"/>
    </location>
</feature>
<comment type="similarity">
    <text evidence="2">Belongs to the EamA transporter family.</text>
</comment>
<evidence type="ECO:0000313" key="8">
    <source>
        <dbReference type="EMBL" id="NIY71169.1"/>
    </source>
</evidence>
<dbReference type="PANTHER" id="PTHR32322">
    <property type="entry name" value="INNER MEMBRANE TRANSPORTER"/>
    <property type="match status" value="1"/>
</dbReference>
<comment type="subcellular location">
    <subcellularLocation>
        <location evidence="1">Membrane</location>
        <topology evidence="1">Multi-pass membrane protein</topology>
    </subcellularLocation>
</comment>
<dbReference type="EMBL" id="JAATOP010000001">
    <property type="protein sequence ID" value="NIY71169.1"/>
    <property type="molecule type" value="Genomic_DNA"/>
</dbReference>
<dbReference type="Proteomes" id="UP000709466">
    <property type="component" value="Unassembled WGS sequence"/>
</dbReference>
<proteinExistence type="inferred from homology"/>
<keyword evidence="5 6" id="KW-0472">Membrane</keyword>
<dbReference type="InterPro" id="IPR037185">
    <property type="entry name" value="EmrE-like"/>
</dbReference>
<sequence length="302" mass="31978">MTSQPTPANWFSIFALGLIWGGTFMVVSIALEGYGPITVACARTTLGAIAMLSLALALKAPLPKRNTFPHLAIIGATNTALPFVLLSWGQQYVPSAFAGISMAALPLFVLPLAHFFSDERMDLRRTLGVIIGFAGALVLIGPSALRIGSGMEPLGQIACLAATVSYAGSSVMTRRCPPIDPIMMTALTLVVGSALLIPAMLAVEGVPTWQPDRAGLAIIFLGFFPTALAALLRTLVIRSAGAVFMTLVNYQVPVWSVLCGAFLLNEELPLRFFAALALILTGLCVSQWRSLRRLFGFGQAAA</sequence>
<keyword evidence="9" id="KW-1185">Reference proteome</keyword>
<comment type="caution">
    <text evidence="8">The sequence shown here is derived from an EMBL/GenBank/DDBJ whole genome shotgun (WGS) entry which is preliminary data.</text>
</comment>
<feature type="transmembrane region" description="Helical" evidence="6">
    <location>
        <begin position="12"/>
        <end position="31"/>
    </location>
</feature>
<feature type="domain" description="EamA" evidence="7">
    <location>
        <begin position="154"/>
        <end position="285"/>
    </location>
</feature>
<evidence type="ECO:0000256" key="2">
    <source>
        <dbReference type="ARBA" id="ARBA00007362"/>
    </source>
</evidence>
<feature type="transmembrane region" description="Helical" evidence="6">
    <location>
        <begin position="270"/>
        <end position="288"/>
    </location>
</feature>
<feature type="transmembrane region" description="Helical" evidence="6">
    <location>
        <begin position="243"/>
        <end position="264"/>
    </location>
</feature>
<feature type="transmembrane region" description="Helical" evidence="6">
    <location>
        <begin position="70"/>
        <end position="89"/>
    </location>
</feature>
<name>A0ABX0VWB2_9RHOB</name>
<dbReference type="PANTHER" id="PTHR32322:SF2">
    <property type="entry name" value="EAMA DOMAIN-CONTAINING PROTEIN"/>
    <property type="match status" value="1"/>
</dbReference>